<dbReference type="InterPro" id="IPR013126">
    <property type="entry name" value="Hsp_70_fam"/>
</dbReference>
<dbReference type="Proteomes" id="UP000554482">
    <property type="component" value="Unassembled WGS sequence"/>
</dbReference>
<keyword evidence="2" id="KW-0067">ATP-binding</keyword>
<comment type="caution">
    <text evidence="3">The sequence shown here is derived from an EMBL/GenBank/DDBJ whole genome shotgun (WGS) entry which is preliminary data.</text>
</comment>
<dbReference type="PANTHER" id="PTHR19375">
    <property type="entry name" value="HEAT SHOCK PROTEIN 70KDA"/>
    <property type="match status" value="1"/>
</dbReference>
<dbReference type="GO" id="GO:0140662">
    <property type="term" value="F:ATP-dependent protein folding chaperone"/>
    <property type="evidence" value="ECO:0007669"/>
    <property type="project" value="InterPro"/>
</dbReference>
<dbReference type="Gene3D" id="3.90.640.10">
    <property type="entry name" value="Actin, Chain A, domain 4"/>
    <property type="match status" value="1"/>
</dbReference>
<keyword evidence="1" id="KW-0547">Nucleotide-binding</keyword>
<dbReference type="Gene3D" id="3.30.420.40">
    <property type="match status" value="2"/>
</dbReference>
<dbReference type="FunFam" id="3.30.30.30:FF:000003">
    <property type="entry name" value="Heat shock protein 9"/>
    <property type="match status" value="1"/>
</dbReference>
<evidence type="ECO:0000313" key="4">
    <source>
        <dbReference type="Proteomes" id="UP000554482"/>
    </source>
</evidence>
<accession>A0A7J6VCH0</accession>
<dbReference type="GO" id="GO:0005524">
    <property type="term" value="F:ATP binding"/>
    <property type="evidence" value="ECO:0007669"/>
    <property type="project" value="UniProtKB-KW"/>
</dbReference>
<evidence type="ECO:0000313" key="3">
    <source>
        <dbReference type="EMBL" id="KAF5182351.1"/>
    </source>
</evidence>
<evidence type="ECO:0000256" key="1">
    <source>
        <dbReference type="ARBA" id="ARBA00022741"/>
    </source>
</evidence>
<dbReference type="InterPro" id="IPR043129">
    <property type="entry name" value="ATPase_NBD"/>
</dbReference>
<dbReference type="SUPFAM" id="SSF53067">
    <property type="entry name" value="Actin-like ATPase domain"/>
    <property type="match status" value="2"/>
</dbReference>
<dbReference type="AlphaFoldDB" id="A0A7J6VCH0"/>
<organism evidence="3 4">
    <name type="scientific">Thalictrum thalictroides</name>
    <name type="common">Rue-anemone</name>
    <name type="synonym">Anemone thalictroides</name>
    <dbReference type="NCBI Taxonomy" id="46969"/>
    <lineage>
        <taxon>Eukaryota</taxon>
        <taxon>Viridiplantae</taxon>
        <taxon>Streptophyta</taxon>
        <taxon>Embryophyta</taxon>
        <taxon>Tracheophyta</taxon>
        <taxon>Spermatophyta</taxon>
        <taxon>Magnoliopsida</taxon>
        <taxon>Ranunculales</taxon>
        <taxon>Ranunculaceae</taxon>
        <taxon>Thalictroideae</taxon>
        <taxon>Thalictrum</taxon>
    </lineage>
</organism>
<gene>
    <name evidence="3" type="ORF">FRX31_028059</name>
</gene>
<proteinExistence type="predicted"/>
<dbReference type="FunFam" id="3.90.640.10:FF:000003">
    <property type="entry name" value="Molecular chaperone DnaK"/>
    <property type="match status" value="1"/>
</dbReference>
<reference evidence="3 4" key="1">
    <citation type="submission" date="2020-06" db="EMBL/GenBank/DDBJ databases">
        <title>Transcriptomic and genomic resources for Thalictrum thalictroides and T. hernandezii: Facilitating candidate gene discovery in an emerging model plant lineage.</title>
        <authorList>
            <person name="Arias T."/>
            <person name="Riano-Pachon D.M."/>
            <person name="Di Stilio V.S."/>
        </authorList>
    </citation>
    <scope>NUCLEOTIDE SEQUENCE [LARGE SCALE GENOMIC DNA]</scope>
    <source>
        <strain evidence="4">cv. WT478/WT964</strain>
        <tissue evidence="3">Leaves</tissue>
    </source>
</reference>
<name>A0A7J6VCH0_THATH</name>
<dbReference type="EMBL" id="JABWDY010034853">
    <property type="protein sequence ID" value="KAF5182351.1"/>
    <property type="molecule type" value="Genomic_DNA"/>
</dbReference>
<dbReference type="Pfam" id="PF00012">
    <property type="entry name" value="HSP70"/>
    <property type="match status" value="1"/>
</dbReference>
<keyword evidence="4" id="KW-1185">Reference proteome</keyword>
<evidence type="ECO:0000256" key="2">
    <source>
        <dbReference type="ARBA" id="ARBA00022840"/>
    </source>
</evidence>
<sequence length="421" mass="46562">MATCILVRSLRCRDIASSLNRNAMTSWARSFSLNCTRKLHIGIDFGNTNTRVAVMERNKARIIQNFPSVVSFNEKGEPIIGTEAKQLEVNNPTTSICMIKRLLGRKYDDPETQEEMKMVPYKIIGVPNGDAWVKVYERVYSPDQIVSFILTYAKKSAETYLGKTVSDAVVTYPTDWDDEQFRGSFHAGLMAGISIQVGMKTTIAAAVSYDLTSRKGCIAVVDIGGRTCDVSILEIDEKNKFEPLASKIDFFLGGKDYDHALMMYLANEFKRTEVIDLTNDKATLQRLYEAAEKAKIELSSTHETEINLPFITAGASGPKHLNVTITRSKFQSLVVNLIERTIATCESCLEKAGITSKEVNEVVFVGGMARVPILQNIVAEIFDKHPTPSNRVNPDEAAAVGAAAAIQAGQLDQGVFELLRR</sequence>
<protein>
    <submittedName>
        <fullName evidence="3">Chaperone protein dnak</fullName>
    </submittedName>
</protein>
<dbReference type="OrthoDB" id="2401965at2759"/>
<dbReference type="PRINTS" id="PR00301">
    <property type="entry name" value="HEATSHOCK70"/>
</dbReference>